<dbReference type="Pfam" id="PF13853">
    <property type="entry name" value="7tm_4"/>
    <property type="match status" value="1"/>
</dbReference>
<evidence type="ECO:0000256" key="5">
    <source>
        <dbReference type="ARBA" id="ARBA00022989"/>
    </source>
</evidence>
<protein>
    <recommendedName>
        <fullName evidence="9">G-protein coupled receptors family 1 profile domain-containing protein</fullName>
    </recommendedName>
</protein>
<evidence type="ECO:0000313" key="11">
    <source>
        <dbReference type="Proteomes" id="UP001066276"/>
    </source>
</evidence>
<feature type="transmembrane region" description="Helical" evidence="8">
    <location>
        <begin position="27"/>
        <end position="45"/>
    </location>
</feature>
<comment type="subcellular location">
    <subcellularLocation>
        <location evidence="1">Cell membrane</location>
        <topology evidence="1">Multi-pass membrane protein</topology>
    </subcellularLocation>
</comment>
<feature type="domain" description="G-protein coupled receptors family 1 profile" evidence="9">
    <location>
        <begin position="1"/>
        <end position="173"/>
    </location>
</feature>
<evidence type="ECO:0000256" key="6">
    <source>
        <dbReference type="ARBA" id="ARBA00023136"/>
    </source>
</evidence>
<keyword evidence="5 8" id="KW-1133">Transmembrane helix</keyword>
<evidence type="ECO:0000256" key="4">
    <source>
        <dbReference type="ARBA" id="ARBA00022692"/>
    </source>
</evidence>
<dbReference type="PANTHER" id="PTHR26453">
    <property type="entry name" value="OLFACTORY RECEPTOR"/>
    <property type="match status" value="1"/>
</dbReference>
<comment type="caution">
    <text evidence="10">The sequence shown here is derived from an EMBL/GenBank/DDBJ whole genome shotgun (WGS) entry which is preliminary data.</text>
</comment>
<keyword evidence="2" id="KW-1003">Cell membrane</keyword>
<keyword evidence="6 8" id="KW-0472">Membrane</keyword>
<dbReference type="PROSITE" id="PS50262">
    <property type="entry name" value="G_PROTEIN_RECEP_F1_2"/>
    <property type="match status" value="1"/>
</dbReference>
<dbReference type="AlphaFoldDB" id="A0AAV7S431"/>
<reference evidence="10" key="1">
    <citation type="journal article" date="2022" name="bioRxiv">
        <title>Sequencing and chromosome-scale assembly of the giantPleurodeles waltlgenome.</title>
        <authorList>
            <person name="Brown T."/>
            <person name="Elewa A."/>
            <person name="Iarovenko S."/>
            <person name="Subramanian E."/>
            <person name="Araus A.J."/>
            <person name="Petzold A."/>
            <person name="Susuki M."/>
            <person name="Suzuki K.-i.T."/>
            <person name="Hayashi T."/>
            <person name="Toyoda A."/>
            <person name="Oliveira C."/>
            <person name="Osipova E."/>
            <person name="Leigh N.D."/>
            <person name="Simon A."/>
            <person name="Yun M.H."/>
        </authorList>
    </citation>
    <scope>NUCLEOTIDE SEQUENCE</scope>
    <source>
        <strain evidence="10">20211129_DDA</strain>
        <tissue evidence="10">Liver</tissue>
    </source>
</reference>
<evidence type="ECO:0000259" key="9">
    <source>
        <dbReference type="PROSITE" id="PS50262"/>
    </source>
</evidence>
<dbReference type="PRINTS" id="PR00245">
    <property type="entry name" value="OLFACTORYR"/>
</dbReference>
<dbReference type="EMBL" id="JANPWB010000009">
    <property type="protein sequence ID" value="KAJ1158940.1"/>
    <property type="molecule type" value="Genomic_DNA"/>
</dbReference>
<accession>A0AAV7S431</accession>
<organism evidence="10 11">
    <name type="scientific">Pleurodeles waltl</name>
    <name type="common">Iberian ribbed newt</name>
    <dbReference type="NCBI Taxonomy" id="8319"/>
    <lineage>
        <taxon>Eukaryota</taxon>
        <taxon>Metazoa</taxon>
        <taxon>Chordata</taxon>
        <taxon>Craniata</taxon>
        <taxon>Vertebrata</taxon>
        <taxon>Euteleostomi</taxon>
        <taxon>Amphibia</taxon>
        <taxon>Batrachia</taxon>
        <taxon>Caudata</taxon>
        <taxon>Salamandroidea</taxon>
        <taxon>Salamandridae</taxon>
        <taxon>Pleurodelinae</taxon>
        <taxon>Pleurodeles</taxon>
    </lineage>
</organism>
<proteinExistence type="predicted"/>
<evidence type="ECO:0000256" key="8">
    <source>
        <dbReference type="SAM" id="Phobius"/>
    </source>
</evidence>
<evidence type="ECO:0000313" key="10">
    <source>
        <dbReference type="EMBL" id="KAJ1158940.1"/>
    </source>
</evidence>
<dbReference type="InterPro" id="IPR017452">
    <property type="entry name" value="GPCR_Rhodpsn_7TM"/>
</dbReference>
<gene>
    <name evidence="10" type="ORF">NDU88_011612</name>
</gene>
<feature type="transmembrane region" description="Helical" evidence="8">
    <location>
        <begin position="125"/>
        <end position="146"/>
    </location>
</feature>
<dbReference type="GO" id="GO:0007186">
    <property type="term" value="P:G protein-coupled receptor signaling pathway"/>
    <property type="evidence" value="ECO:0007669"/>
    <property type="project" value="InterPro"/>
</dbReference>
<dbReference type="GO" id="GO:0005886">
    <property type="term" value="C:plasma membrane"/>
    <property type="evidence" value="ECO:0007669"/>
    <property type="project" value="UniProtKB-SubCell"/>
</dbReference>
<dbReference type="SUPFAM" id="SSF81321">
    <property type="entry name" value="Family A G protein-coupled receptor-like"/>
    <property type="match status" value="1"/>
</dbReference>
<keyword evidence="11" id="KW-1185">Reference proteome</keyword>
<feature type="transmembrane region" description="Helical" evidence="8">
    <location>
        <begin position="81"/>
        <end position="104"/>
    </location>
</feature>
<dbReference type="GO" id="GO:0004984">
    <property type="term" value="F:olfactory receptor activity"/>
    <property type="evidence" value="ECO:0007669"/>
    <property type="project" value="InterPro"/>
</dbReference>
<dbReference type="Gene3D" id="1.20.1070.10">
    <property type="entry name" value="Rhodopsin 7-helix transmembrane proteins"/>
    <property type="match status" value="1"/>
</dbReference>
<keyword evidence="4 8" id="KW-0812">Transmembrane</keyword>
<evidence type="ECO:0000256" key="3">
    <source>
        <dbReference type="ARBA" id="ARBA00022606"/>
    </source>
</evidence>
<dbReference type="InterPro" id="IPR000725">
    <property type="entry name" value="Olfact_rcpt"/>
</dbReference>
<dbReference type="Proteomes" id="UP001066276">
    <property type="component" value="Chromosome 5"/>
</dbReference>
<evidence type="ECO:0000256" key="7">
    <source>
        <dbReference type="ARBA" id="ARBA00023224"/>
    </source>
</evidence>
<keyword evidence="3" id="KW-0716">Sensory transduction</keyword>
<keyword evidence="7" id="KW-0807">Transducer</keyword>
<name>A0AAV7S431_PLEWA</name>
<evidence type="ECO:0000256" key="1">
    <source>
        <dbReference type="ARBA" id="ARBA00004651"/>
    </source>
</evidence>
<evidence type="ECO:0000256" key="2">
    <source>
        <dbReference type="ARBA" id="ARBA00022475"/>
    </source>
</evidence>
<sequence>MVLAVMAYDRYIAISFPLRYTSIINKFVGVVLMIVCWLSGSMMALRTMVFAPQLPLCANNAIDHFFYEVTTFLKMACGDTFIALTMFFVVGTFVLLTPSLFILFSYIRIIITIMGIRSSEGRSKAFSTYASHLIVVTMVSETAIFMNMKPVSKNDDDQQNMVSVFYTVMPAMS</sequence>